<dbReference type="InterPro" id="IPR045076">
    <property type="entry name" value="MutS"/>
</dbReference>
<dbReference type="SMART" id="SM00534">
    <property type="entry name" value="MUTSac"/>
    <property type="match status" value="1"/>
</dbReference>
<evidence type="ECO:0000256" key="4">
    <source>
        <dbReference type="ARBA" id="ARBA00023125"/>
    </source>
</evidence>
<dbReference type="GO" id="GO:0006298">
    <property type="term" value="P:mismatch repair"/>
    <property type="evidence" value="ECO:0007669"/>
    <property type="project" value="InterPro"/>
</dbReference>
<feature type="non-terminal residue" evidence="6">
    <location>
        <position position="1"/>
    </location>
</feature>
<feature type="domain" description="DNA mismatch repair proteins mutS family" evidence="5">
    <location>
        <begin position="1"/>
        <end position="151"/>
    </location>
</feature>
<keyword evidence="2" id="KW-0547">Nucleotide-binding</keyword>
<dbReference type="SUPFAM" id="SSF52540">
    <property type="entry name" value="P-loop containing nucleoside triphosphate hydrolases"/>
    <property type="match status" value="1"/>
</dbReference>
<keyword evidence="7" id="KW-1185">Reference proteome</keyword>
<comment type="caution">
    <text evidence="6">The sequence shown here is derived from an EMBL/GenBank/DDBJ whole genome shotgun (WGS) entry which is preliminary data.</text>
</comment>
<dbReference type="InterPro" id="IPR000432">
    <property type="entry name" value="DNA_mismatch_repair_MutS_C"/>
</dbReference>
<keyword evidence="4" id="KW-0238">DNA-binding</keyword>
<dbReference type="Proteomes" id="UP000485058">
    <property type="component" value="Unassembled WGS sequence"/>
</dbReference>
<comment type="similarity">
    <text evidence="1">Belongs to the DNA mismatch repair MutS family.</text>
</comment>
<sequence length="197" mass="20345">MTGQSTFFVELAETAAMLEKASRSSLVALDELGRGTATLDGAAIASAVLSHMTHTIGCRGLFATHYHHLSAEHARDPGVAIMHMACTVGGGDDDAVEATAPAKDDAMATVEDVTFLYKLTPGACPKSYGTNVARLAGLPAAVVARAATVAAQTQGDATRLSTEQQRALQDLAQLLRGQPEAGDLVAAQKRVVEAMAA</sequence>
<reference evidence="6 7" key="1">
    <citation type="submission" date="2020-02" db="EMBL/GenBank/DDBJ databases">
        <title>Draft genome sequence of Haematococcus lacustris strain NIES-144.</title>
        <authorList>
            <person name="Morimoto D."/>
            <person name="Nakagawa S."/>
            <person name="Yoshida T."/>
            <person name="Sawayama S."/>
        </authorList>
    </citation>
    <scope>NUCLEOTIDE SEQUENCE [LARGE SCALE GENOMIC DNA]</scope>
    <source>
        <strain evidence="6 7">NIES-144</strain>
    </source>
</reference>
<dbReference type="GO" id="GO:0030983">
    <property type="term" value="F:mismatched DNA binding"/>
    <property type="evidence" value="ECO:0007669"/>
    <property type="project" value="InterPro"/>
</dbReference>
<dbReference type="EMBL" id="BLLF01000055">
    <property type="protein sequence ID" value="GFH06768.1"/>
    <property type="molecule type" value="Genomic_DNA"/>
</dbReference>
<dbReference type="PANTHER" id="PTHR11361">
    <property type="entry name" value="DNA MISMATCH REPAIR PROTEIN MUTS FAMILY MEMBER"/>
    <property type="match status" value="1"/>
</dbReference>
<proteinExistence type="inferred from homology"/>
<keyword evidence="3" id="KW-0067">ATP-binding</keyword>
<evidence type="ECO:0000256" key="3">
    <source>
        <dbReference type="ARBA" id="ARBA00022840"/>
    </source>
</evidence>
<dbReference type="AlphaFoldDB" id="A0A699YFY8"/>
<dbReference type="PANTHER" id="PTHR11361:SF148">
    <property type="entry name" value="DNA MISMATCH REPAIR PROTEIN MSH6"/>
    <property type="match status" value="1"/>
</dbReference>
<dbReference type="Pfam" id="PF00488">
    <property type="entry name" value="MutS_V"/>
    <property type="match status" value="1"/>
</dbReference>
<dbReference type="GO" id="GO:0140664">
    <property type="term" value="F:ATP-dependent DNA damage sensor activity"/>
    <property type="evidence" value="ECO:0007669"/>
    <property type="project" value="InterPro"/>
</dbReference>
<name>A0A699YFY8_HAELA</name>
<dbReference type="GO" id="GO:0032301">
    <property type="term" value="C:MutSalpha complex"/>
    <property type="evidence" value="ECO:0007669"/>
    <property type="project" value="TreeGrafter"/>
</dbReference>
<accession>A0A699YFY8</accession>
<evidence type="ECO:0000256" key="1">
    <source>
        <dbReference type="ARBA" id="ARBA00006271"/>
    </source>
</evidence>
<organism evidence="6 7">
    <name type="scientific">Haematococcus lacustris</name>
    <name type="common">Green alga</name>
    <name type="synonym">Haematococcus pluvialis</name>
    <dbReference type="NCBI Taxonomy" id="44745"/>
    <lineage>
        <taxon>Eukaryota</taxon>
        <taxon>Viridiplantae</taxon>
        <taxon>Chlorophyta</taxon>
        <taxon>core chlorophytes</taxon>
        <taxon>Chlorophyceae</taxon>
        <taxon>CS clade</taxon>
        <taxon>Chlamydomonadales</taxon>
        <taxon>Haematococcaceae</taxon>
        <taxon>Haematococcus</taxon>
    </lineage>
</organism>
<gene>
    <name evidence="6" type="ORF">HaLaN_01457</name>
</gene>
<dbReference type="InterPro" id="IPR027417">
    <property type="entry name" value="P-loop_NTPase"/>
</dbReference>
<evidence type="ECO:0000313" key="6">
    <source>
        <dbReference type="EMBL" id="GFH06768.1"/>
    </source>
</evidence>
<evidence type="ECO:0000256" key="2">
    <source>
        <dbReference type="ARBA" id="ARBA00022741"/>
    </source>
</evidence>
<evidence type="ECO:0000259" key="5">
    <source>
        <dbReference type="SMART" id="SM00534"/>
    </source>
</evidence>
<protein>
    <submittedName>
        <fullName evidence="6">DNA mismatch repair protein</fullName>
    </submittedName>
</protein>
<dbReference type="Gene3D" id="3.40.50.300">
    <property type="entry name" value="P-loop containing nucleotide triphosphate hydrolases"/>
    <property type="match status" value="1"/>
</dbReference>
<evidence type="ECO:0000313" key="7">
    <source>
        <dbReference type="Proteomes" id="UP000485058"/>
    </source>
</evidence>
<dbReference type="GO" id="GO:0005524">
    <property type="term" value="F:ATP binding"/>
    <property type="evidence" value="ECO:0007669"/>
    <property type="project" value="UniProtKB-KW"/>
</dbReference>